<sequence length="422" mass="46706">MKPRTRVGVSKDEPIMISDSEEDDADGGSASTSRLPTAYSASSSSAQPLVRPSIEQSEKHQQSMKTVKSKRKTHAKHSKSRVGSQVQTRKPVPGYIAENSQDGYKERDLESQSAPYPSPTATVRAHHSERESSILMGTSEPFCHVKEHIAGSYEYRARKPSPQYSLFPKKSARSRKGQNLSLQSEVQNKAAGSDDGDDNDDFQLTLADIPDFDLRSKLAQLMAVAPAIPVRDLYNLLIDSKGVFPVAKERAIRASQPPQAYRSVRHPSPPLYEPITPISLEQGVDSDEEMVKIEPDDPAFDWNTDPPELELVEHQERCTQKKSKARQKSTQRPSGDQSKANTSKKRDKPFARSSKPNVKKPPDVGGNNSFRISTPSPRRRERSNSIDGDFVIPDDVSFVDADASYYDGSSEHGETNSSHSDS</sequence>
<organism evidence="2 3">
    <name type="scientific">Neocucurbitaria cava</name>
    <dbReference type="NCBI Taxonomy" id="798079"/>
    <lineage>
        <taxon>Eukaryota</taxon>
        <taxon>Fungi</taxon>
        <taxon>Dikarya</taxon>
        <taxon>Ascomycota</taxon>
        <taxon>Pezizomycotina</taxon>
        <taxon>Dothideomycetes</taxon>
        <taxon>Pleosporomycetidae</taxon>
        <taxon>Pleosporales</taxon>
        <taxon>Pleosporineae</taxon>
        <taxon>Cucurbitariaceae</taxon>
        <taxon>Neocucurbitaria</taxon>
    </lineage>
</organism>
<feature type="compositionally biased region" description="Polar residues" evidence="1">
    <location>
        <begin position="177"/>
        <end position="187"/>
    </location>
</feature>
<feature type="compositionally biased region" description="Basic residues" evidence="1">
    <location>
        <begin position="320"/>
        <end position="329"/>
    </location>
</feature>
<feature type="compositionally biased region" description="Polar residues" evidence="1">
    <location>
        <begin position="330"/>
        <end position="341"/>
    </location>
</feature>
<dbReference type="Proteomes" id="UP001140560">
    <property type="component" value="Unassembled WGS sequence"/>
</dbReference>
<dbReference type="EMBL" id="JAPEUY010000017">
    <property type="protein sequence ID" value="KAJ4364479.1"/>
    <property type="molecule type" value="Genomic_DNA"/>
</dbReference>
<accession>A0A9W8Y0E4</accession>
<protein>
    <submittedName>
        <fullName evidence="2">Uncharacterized protein</fullName>
    </submittedName>
</protein>
<feature type="compositionally biased region" description="Polar residues" evidence="1">
    <location>
        <begin position="366"/>
        <end position="376"/>
    </location>
</feature>
<name>A0A9W8Y0E4_9PLEO</name>
<dbReference type="AlphaFoldDB" id="A0A9W8Y0E4"/>
<feature type="region of interest" description="Disordered" evidence="1">
    <location>
        <begin position="253"/>
        <end position="422"/>
    </location>
</feature>
<feature type="region of interest" description="Disordered" evidence="1">
    <location>
        <begin position="154"/>
        <end position="202"/>
    </location>
</feature>
<feature type="region of interest" description="Disordered" evidence="1">
    <location>
        <begin position="1"/>
        <end position="130"/>
    </location>
</feature>
<evidence type="ECO:0000313" key="2">
    <source>
        <dbReference type="EMBL" id="KAJ4364479.1"/>
    </source>
</evidence>
<gene>
    <name evidence="2" type="ORF">N0V83_009073</name>
</gene>
<feature type="compositionally biased region" description="Basic and acidic residues" evidence="1">
    <location>
        <begin position="409"/>
        <end position="422"/>
    </location>
</feature>
<keyword evidence="3" id="KW-1185">Reference proteome</keyword>
<comment type="caution">
    <text evidence="2">The sequence shown here is derived from an EMBL/GenBank/DDBJ whole genome shotgun (WGS) entry which is preliminary data.</text>
</comment>
<feature type="compositionally biased region" description="Polar residues" evidence="1">
    <location>
        <begin position="32"/>
        <end position="47"/>
    </location>
</feature>
<evidence type="ECO:0000313" key="3">
    <source>
        <dbReference type="Proteomes" id="UP001140560"/>
    </source>
</evidence>
<reference evidence="2" key="1">
    <citation type="submission" date="2022-10" db="EMBL/GenBank/DDBJ databases">
        <title>Tapping the CABI collections for fungal endophytes: first genome assemblies for Collariella, Neodidymelliopsis, Ascochyta clinopodiicola, Didymella pomorum, Didymosphaeria variabile, Neocosmospora piperis and Neocucurbitaria cava.</title>
        <authorList>
            <person name="Hill R."/>
        </authorList>
    </citation>
    <scope>NUCLEOTIDE SEQUENCE</scope>
    <source>
        <strain evidence="2">IMI 356814</strain>
    </source>
</reference>
<evidence type="ECO:0000256" key="1">
    <source>
        <dbReference type="SAM" id="MobiDB-lite"/>
    </source>
</evidence>
<dbReference type="OrthoDB" id="3798749at2759"/>
<proteinExistence type="predicted"/>
<feature type="compositionally biased region" description="Polar residues" evidence="1">
    <location>
        <begin position="111"/>
        <end position="121"/>
    </location>
</feature>
<feature type="compositionally biased region" description="Basic residues" evidence="1">
    <location>
        <begin position="67"/>
        <end position="80"/>
    </location>
</feature>